<evidence type="ECO:0000313" key="5">
    <source>
        <dbReference type="Proteomes" id="UP000285961"/>
    </source>
</evidence>
<dbReference type="InterPro" id="IPR010992">
    <property type="entry name" value="IHF-like_DNA-bd_dom_sf"/>
</dbReference>
<organism evidence="4 5">
    <name type="scientific">Candidatus Abyssobacteria bacterium SURF_17</name>
    <dbReference type="NCBI Taxonomy" id="2093361"/>
    <lineage>
        <taxon>Bacteria</taxon>
        <taxon>Pseudomonadati</taxon>
        <taxon>Candidatus Hydrogenedentota</taxon>
        <taxon>Candidatus Abyssobacteria</taxon>
    </lineage>
</organism>
<dbReference type="InterPro" id="IPR000119">
    <property type="entry name" value="Hist_DNA-bd"/>
</dbReference>
<dbReference type="SUPFAM" id="SSF47729">
    <property type="entry name" value="IHF-like DNA-binding proteins"/>
    <property type="match status" value="1"/>
</dbReference>
<proteinExistence type="inferred from homology"/>
<dbReference type="GO" id="GO:0005829">
    <property type="term" value="C:cytosol"/>
    <property type="evidence" value="ECO:0007669"/>
    <property type="project" value="TreeGrafter"/>
</dbReference>
<dbReference type="GO" id="GO:0003677">
    <property type="term" value="F:DNA binding"/>
    <property type="evidence" value="ECO:0007669"/>
    <property type="project" value="UniProtKB-KW"/>
</dbReference>
<dbReference type="EMBL" id="QZKI01000061">
    <property type="protein sequence ID" value="RJP71241.1"/>
    <property type="molecule type" value="Genomic_DNA"/>
</dbReference>
<dbReference type="SMART" id="SM00411">
    <property type="entry name" value="BHL"/>
    <property type="match status" value="1"/>
</dbReference>
<dbReference type="GO" id="GO:0030527">
    <property type="term" value="F:structural constituent of chromatin"/>
    <property type="evidence" value="ECO:0007669"/>
    <property type="project" value="InterPro"/>
</dbReference>
<keyword evidence="2 4" id="KW-0238">DNA-binding</keyword>
<evidence type="ECO:0000256" key="3">
    <source>
        <dbReference type="RuleBase" id="RU003939"/>
    </source>
</evidence>
<evidence type="ECO:0000256" key="2">
    <source>
        <dbReference type="ARBA" id="ARBA00023125"/>
    </source>
</evidence>
<dbReference type="AlphaFoldDB" id="A0A419F067"/>
<dbReference type="PANTHER" id="PTHR33175:SF2">
    <property type="entry name" value="INTEGRATION HOST FACTOR SUBUNIT ALPHA"/>
    <property type="match status" value="1"/>
</dbReference>
<evidence type="ECO:0000313" key="4">
    <source>
        <dbReference type="EMBL" id="RJP71241.1"/>
    </source>
</evidence>
<evidence type="ECO:0000256" key="1">
    <source>
        <dbReference type="ARBA" id="ARBA00010529"/>
    </source>
</evidence>
<reference evidence="4 5" key="1">
    <citation type="journal article" date="2017" name="ISME J.">
        <title>Energy and carbon metabolisms in a deep terrestrial subsurface fluid microbial community.</title>
        <authorList>
            <person name="Momper L."/>
            <person name="Jungbluth S.P."/>
            <person name="Lee M.D."/>
            <person name="Amend J.P."/>
        </authorList>
    </citation>
    <scope>NUCLEOTIDE SEQUENCE [LARGE SCALE GENOMIC DNA]</scope>
    <source>
        <strain evidence="4">SURF_17</strain>
    </source>
</reference>
<dbReference type="Gene3D" id="4.10.520.10">
    <property type="entry name" value="IHF-like DNA-binding proteins"/>
    <property type="match status" value="1"/>
</dbReference>
<dbReference type="Pfam" id="PF00216">
    <property type="entry name" value="Bac_DNA_binding"/>
    <property type="match status" value="1"/>
</dbReference>
<name>A0A419F067_9BACT</name>
<gene>
    <name evidence="4" type="ORF">C4532_07970</name>
</gene>
<comment type="caution">
    <text evidence="4">The sequence shown here is derived from an EMBL/GenBank/DDBJ whole genome shotgun (WGS) entry which is preliminary data.</text>
</comment>
<accession>A0A419F067</accession>
<protein>
    <submittedName>
        <fullName evidence="4">HU family DNA-binding protein</fullName>
    </submittedName>
</protein>
<sequence length="141" mass="15734">MQPTPTPQGERGICGLELSQLQISERIARPKKKPAIKAPISRQAETLTRSDLTRLVSSRTGVSWRRADKVLVNTFSAITRGLSMEDPVKLKDFGRFSVRVRRGWNGVHPSSGDRVRIADRVSVCFQPSGNLRRLVARSTPK</sequence>
<dbReference type="Proteomes" id="UP000285961">
    <property type="component" value="Unassembled WGS sequence"/>
</dbReference>
<comment type="similarity">
    <text evidence="1 3">Belongs to the bacterial histone-like protein family.</text>
</comment>
<dbReference type="PANTHER" id="PTHR33175">
    <property type="entry name" value="DNA-BINDING PROTEIN HU"/>
    <property type="match status" value="1"/>
</dbReference>